<keyword evidence="1" id="KW-0479">Metal-binding</keyword>
<evidence type="ECO:0000259" key="2">
    <source>
        <dbReference type="PROSITE" id="PS50157"/>
    </source>
</evidence>
<comment type="caution">
    <text evidence="3">The sequence shown here is derived from an EMBL/GenBank/DDBJ whole genome shotgun (WGS) entry which is preliminary data.</text>
</comment>
<dbReference type="GO" id="GO:0008270">
    <property type="term" value="F:zinc ion binding"/>
    <property type="evidence" value="ECO:0007669"/>
    <property type="project" value="UniProtKB-KW"/>
</dbReference>
<dbReference type="EMBL" id="ML978214">
    <property type="protein sequence ID" value="KAF2028317.1"/>
    <property type="molecule type" value="Genomic_DNA"/>
</dbReference>
<proteinExistence type="predicted"/>
<name>A0A9P4H688_9PLEO</name>
<protein>
    <recommendedName>
        <fullName evidence="2">C2H2-type domain-containing protein</fullName>
    </recommendedName>
</protein>
<dbReference type="OrthoDB" id="2687452at2759"/>
<dbReference type="AlphaFoldDB" id="A0A9P4H688"/>
<evidence type="ECO:0000256" key="1">
    <source>
        <dbReference type="PROSITE-ProRule" id="PRU00042"/>
    </source>
</evidence>
<keyword evidence="1" id="KW-0863">Zinc-finger</keyword>
<dbReference type="PROSITE" id="PS50157">
    <property type="entry name" value="ZINC_FINGER_C2H2_2"/>
    <property type="match status" value="1"/>
</dbReference>
<evidence type="ECO:0000313" key="3">
    <source>
        <dbReference type="EMBL" id="KAF2028317.1"/>
    </source>
</evidence>
<gene>
    <name evidence="3" type="ORF">EK21DRAFT_113952</name>
</gene>
<keyword evidence="1" id="KW-0862">Zinc</keyword>
<reference evidence="3" key="1">
    <citation type="journal article" date="2020" name="Stud. Mycol.">
        <title>101 Dothideomycetes genomes: a test case for predicting lifestyles and emergence of pathogens.</title>
        <authorList>
            <person name="Haridas S."/>
            <person name="Albert R."/>
            <person name="Binder M."/>
            <person name="Bloem J."/>
            <person name="Labutti K."/>
            <person name="Salamov A."/>
            <person name="Andreopoulos B."/>
            <person name="Baker S."/>
            <person name="Barry K."/>
            <person name="Bills G."/>
            <person name="Bluhm B."/>
            <person name="Cannon C."/>
            <person name="Castanera R."/>
            <person name="Culley D."/>
            <person name="Daum C."/>
            <person name="Ezra D."/>
            <person name="Gonzalez J."/>
            <person name="Henrissat B."/>
            <person name="Kuo A."/>
            <person name="Liang C."/>
            <person name="Lipzen A."/>
            <person name="Lutzoni F."/>
            <person name="Magnuson J."/>
            <person name="Mondo S."/>
            <person name="Nolan M."/>
            <person name="Ohm R."/>
            <person name="Pangilinan J."/>
            <person name="Park H.-J."/>
            <person name="Ramirez L."/>
            <person name="Alfaro M."/>
            <person name="Sun H."/>
            <person name="Tritt A."/>
            <person name="Yoshinaga Y."/>
            <person name="Zwiers L.-H."/>
            <person name="Turgeon B."/>
            <person name="Goodwin S."/>
            <person name="Spatafora J."/>
            <person name="Crous P."/>
            <person name="Grigoriev I."/>
        </authorList>
    </citation>
    <scope>NUCLEOTIDE SEQUENCE</scope>
    <source>
        <strain evidence="3">CBS 110217</strain>
    </source>
</reference>
<feature type="domain" description="C2H2-type" evidence="2">
    <location>
        <begin position="263"/>
        <end position="288"/>
    </location>
</feature>
<dbReference type="SMART" id="SM00355">
    <property type="entry name" value="ZnF_C2H2"/>
    <property type="match status" value="2"/>
</dbReference>
<accession>A0A9P4H688</accession>
<sequence>MIPANTAETARTWNCDGSQIPTVGDRSHALASATYAFRAWQRPADRKYEEARPGSECHVRPFRLVRSPILAPRSGSLSTLAIPRLDVALQLEAQDAAAAAVVACDPSLNILSSRQESRIQGDLPSDIESNGTLGAGLSKGQKSIHNQFIMGATDWTFWDDQDVFAAISPLNLSMVTNVPMSTPSATFAGDFSASIYPATDPVSPAPGHSILIAPHPQPTSLSVSTSQHHIEARIPCGFPGCNSTFRRVGDCRRHMGKHQAPTFRCITVDCDKTFYRVDKVRDHLRQGHGILL</sequence>
<dbReference type="PROSITE" id="PS00028">
    <property type="entry name" value="ZINC_FINGER_C2H2_1"/>
    <property type="match status" value="1"/>
</dbReference>
<dbReference type="InterPro" id="IPR013087">
    <property type="entry name" value="Znf_C2H2_type"/>
</dbReference>
<organism evidence="3 4">
    <name type="scientific">Setomelanomma holmii</name>
    <dbReference type="NCBI Taxonomy" id="210430"/>
    <lineage>
        <taxon>Eukaryota</taxon>
        <taxon>Fungi</taxon>
        <taxon>Dikarya</taxon>
        <taxon>Ascomycota</taxon>
        <taxon>Pezizomycotina</taxon>
        <taxon>Dothideomycetes</taxon>
        <taxon>Pleosporomycetidae</taxon>
        <taxon>Pleosporales</taxon>
        <taxon>Pleosporineae</taxon>
        <taxon>Phaeosphaeriaceae</taxon>
        <taxon>Setomelanomma</taxon>
    </lineage>
</organism>
<dbReference type="Gene3D" id="3.30.160.60">
    <property type="entry name" value="Classic Zinc Finger"/>
    <property type="match status" value="1"/>
</dbReference>
<keyword evidence="4" id="KW-1185">Reference proteome</keyword>
<dbReference type="Proteomes" id="UP000799777">
    <property type="component" value="Unassembled WGS sequence"/>
</dbReference>
<evidence type="ECO:0000313" key="4">
    <source>
        <dbReference type="Proteomes" id="UP000799777"/>
    </source>
</evidence>